<feature type="compositionally biased region" description="Low complexity" evidence="13">
    <location>
        <begin position="526"/>
        <end position="544"/>
    </location>
</feature>
<evidence type="ECO:0000256" key="1">
    <source>
        <dbReference type="ARBA" id="ARBA00004286"/>
    </source>
</evidence>
<dbReference type="GO" id="GO:0070058">
    <property type="term" value="P:tRNA gene clustering"/>
    <property type="evidence" value="ECO:0007669"/>
    <property type="project" value="EnsemblFungi"/>
</dbReference>
<feature type="compositionally biased region" description="Basic and acidic residues" evidence="13">
    <location>
        <begin position="741"/>
        <end position="761"/>
    </location>
</feature>
<feature type="region of interest" description="Disordered" evidence="13">
    <location>
        <begin position="112"/>
        <end position="182"/>
    </location>
</feature>
<protein>
    <recommendedName>
        <fullName evidence="4 11">Condensin complex subunit 2</fullName>
    </recommendedName>
</protein>
<dbReference type="GO" id="GO:0000796">
    <property type="term" value="C:condensin complex"/>
    <property type="evidence" value="ECO:0007669"/>
    <property type="project" value="EnsemblFungi"/>
</dbReference>
<dbReference type="Proteomes" id="UP000000689">
    <property type="component" value="Chromosome 5"/>
</dbReference>
<evidence type="ECO:0000256" key="10">
    <source>
        <dbReference type="ARBA" id="ARBA00023306"/>
    </source>
</evidence>
<evidence type="ECO:0000256" key="12">
    <source>
        <dbReference type="SAM" id="Coils"/>
    </source>
</evidence>
<comment type="function">
    <text evidence="11">Regulatory subunit of the condensin complex, a complex required for conversion of interphase chromatin into mitotic-like condense chromosomes.</text>
</comment>
<evidence type="ECO:0000256" key="3">
    <source>
        <dbReference type="ARBA" id="ARBA00009471"/>
    </source>
</evidence>
<dbReference type="HOGENOM" id="CLU_010510_0_1_1"/>
<reference evidence="14 15" key="1">
    <citation type="journal article" date="2011" name="Proc. Natl. Acad. Sci. U.S.A.">
        <title>Evolutionary erosion of yeast sex chromosomes by mating-type switching accidents.</title>
        <authorList>
            <person name="Gordon J.L."/>
            <person name="Armisen D."/>
            <person name="Proux-Wera E."/>
            <person name="Oheigeartaigh S.S."/>
            <person name="Byrne K.P."/>
            <person name="Wolfe K.H."/>
        </authorList>
    </citation>
    <scope>NUCLEOTIDE SEQUENCE [LARGE SCALE GENOMIC DNA]</scope>
    <source>
        <strain evidence="15">ATCC 10597 / BCRC 20456 / CBS 421 / NBRC 0211 / NRRL Y-12639</strain>
    </source>
</reference>
<dbReference type="PANTHER" id="PTHR13108">
    <property type="entry name" value="CONDENSIN COMPLEX SUBUNIT 2"/>
    <property type="match status" value="1"/>
</dbReference>
<evidence type="ECO:0000256" key="2">
    <source>
        <dbReference type="ARBA" id="ARBA00004496"/>
    </source>
</evidence>
<keyword evidence="6" id="KW-0963">Cytoplasm</keyword>
<comment type="subcellular location">
    <subcellularLocation>
        <location evidence="1">Chromosome</location>
    </subcellularLocation>
    <subcellularLocation>
        <location evidence="2">Cytoplasm</location>
    </subcellularLocation>
</comment>
<comment type="similarity">
    <text evidence="3 11">Belongs to the CND2 (condensin subunit 2) family.</text>
</comment>
<dbReference type="InterPro" id="IPR022816">
    <property type="entry name" value="Condensin_barren_su2"/>
</dbReference>
<evidence type="ECO:0000256" key="9">
    <source>
        <dbReference type="ARBA" id="ARBA00023067"/>
    </source>
</evidence>
<organism evidence="14 15">
    <name type="scientific">Naumovozyma dairenensis (strain ATCC 10597 / BCRC 20456 / CBS 421 / NBRC 0211 / NRRL Y-12639)</name>
    <name type="common">Saccharomyces dairenensis</name>
    <dbReference type="NCBI Taxonomy" id="1071378"/>
    <lineage>
        <taxon>Eukaryota</taxon>
        <taxon>Fungi</taxon>
        <taxon>Dikarya</taxon>
        <taxon>Ascomycota</taxon>
        <taxon>Saccharomycotina</taxon>
        <taxon>Saccharomycetes</taxon>
        <taxon>Saccharomycetales</taxon>
        <taxon>Saccharomycetaceae</taxon>
        <taxon>Naumovozyma</taxon>
    </lineage>
</organism>
<evidence type="ECO:0000256" key="7">
    <source>
        <dbReference type="ARBA" id="ARBA00022618"/>
    </source>
</evidence>
<keyword evidence="5" id="KW-0158">Chromosome</keyword>
<feature type="compositionally biased region" description="Acidic residues" evidence="13">
    <location>
        <begin position="445"/>
        <end position="455"/>
    </location>
</feature>
<dbReference type="GO" id="GO:0051301">
    <property type="term" value="P:cell division"/>
    <property type="evidence" value="ECO:0007669"/>
    <property type="project" value="UniProtKB-KW"/>
</dbReference>
<sequence length="890" mass="100392">MATIRSLERSQSGMDPQNADLEDDETGLFTNRSTVMANFEEWIKMATDNKINSRNSWNFALIDYFYDLNVLRDAENNINFQKASATLDGCVKIYSSRVDSVTSETGKLLSGLAQKKANNKDRNKNAGNNSDPNGNTNNSSGSNDNSNQADDDASNSDNDSIQIDPLTGLPIGRDDNLDENGHNTRRRVYNRVLETTLVDFDSLKMKELDQELNIDPLFKKALVDFDEGGAKSLLLNTLNIDNSIRVIFDASMKDINNADNEVDGESADREEAEEELKDMENIEEDNISENNNSAYSANNTSIHSGFAPIEDEILSLGMDFINFKQLSVCEISSSIHQLRNVVQDINKAKTFIDSVNSNKFDNFLTEEELQETIPDNVTNNDDNNDFDTGIEKELEYSIQKEEENRDEAVGPVALDLGADDNEDDIVGGGQPHSRINDGRQTIYDDNGDGDGDEGNDSNIMMSSIFEQDLMSYFDENLKKNWRGREHWKVRNFKKNNKLPKLLGSIEEEREGGTPQLGEDGNPIEPSKSSSLNTSSTSTKNLQQSAQQQHFEIDFFAQDDTLEEKVFDNAKGNGKNKRKVNIDMPIKNRINDAHFLLPDDYHFSTDKITRLFIKPTERMCLSNLRKRKSKHTANGNFTTRSHTELRTNNNDGNNVAINIENHGPEIANEEFWAENYKRKEAEANQGIDDDADDADGEEGVVDVVGASMDNPFNNFGNGDGDGDDDMGNGIDFNQAFDDDDDMDKRSHDSELSTRDKERNAHFKDEDMKEDYLSKNNKINFSRVAKRVDVRRLKKNIWSSILVKIDEQKQAKKEDSSQDAAIESYMFKFSDIIERVRIKYSKEVLKDISTSFCFICLLHLANEHGLDIEDYENLEDLTVTFTPAVISSSSSL</sequence>
<dbReference type="OMA" id="GREHWKV"/>
<dbReference type="GO" id="GO:0003682">
    <property type="term" value="F:chromatin binding"/>
    <property type="evidence" value="ECO:0007669"/>
    <property type="project" value="EnsemblFungi"/>
</dbReference>
<evidence type="ECO:0000256" key="13">
    <source>
        <dbReference type="SAM" id="MobiDB-lite"/>
    </source>
</evidence>
<name>G0WBU4_NAUDC</name>
<feature type="region of interest" description="Disordered" evidence="13">
    <location>
        <begin position="630"/>
        <end position="652"/>
    </location>
</feature>
<evidence type="ECO:0000256" key="5">
    <source>
        <dbReference type="ARBA" id="ARBA00022454"/>
    </source>
</evidence>
<evidence type="ECO:0000256" key="11">
    <source>
        <dbReference type="PIRNR" id="PIRNR017126"/>
    </source>
</evidence>
<evidence type="ECO:0000256" key="6">
    <source>
        <dbReference type="ARBA" id="ARBA00022490"/>
    </source>
</evidence>
<dbReference type="GO" id="GO:0005737">
    <property type="term" value="C:cytoplasm"/>
    <property type="evidence" value="ECO:0007669"/>
    <property type="project" value="UniProtKB-SubCell"/>
</dbReference>
<gene>
    <name evidence="14" type="primary">NDAI0E03970</name>
    <name evidence="14" type="ordered locus">NDAI_0E03970</name>
</gene>
<dbReference type="Pfam" id="PF05786">
    <property type="entry name" value="Cnd2"/>
    <property type="match status" value="1"/>
</dbReference>
<evidence type="ECO:0000313" key="14">
    <source>
        <dbReference type="EMBL" id="CCD25214.1"/>
    </source>
</evidence>
<feature type="region of interest" description="Disordered" evidence="13">
    <location>
        <begin position="426"/>
        <end position="458"/>
    </location>
</feature>
<feature type="compositionally biased region" description="Low complexity" evidence="13">
    <location>
        <begin position="125"/>
        <end position="148"/>
    </location>
</feature>
<dbReference type="EMBL" id="HE580271">
    <property type="protein sequence ID" value="CCD25214.1"/>
    <property type="molecule type" value="Genomic_DNA"/>
</dbReference>
<dbReference type="GO" id="GO:0007076">
    <property type="term" value="P:mitotic chromosome condensation"/>
    <property type="evidence" value="ECO:0007669"/>
    <property type="project" value="EnsemblFungi"/>
</dbReference>
<dbReference type="GO" id="GO:0005634">
    <property type="term" value="C:nucleus"/>
    <property type="evidence" value="ECO:0007669"/>
    <property type="project" value="EnsemblFungi"/>
</dbReference>
<keyword evidence="9 11" id="KW-0226">DNA condensation</keyword>
<keyword evidence="7 11" id="KW-0132">Cell division</keyword>
<dbReference type="RefSeq" id="XP_003670457.1">
    <property type="nucleotide sequence ID" value="XM_003670409.1"/>
</dbReference>
<evidence type="ECO:0000313" key="15">
    <source>
        <dbReference type="Proteomes" id="UP000000689"/>
    </source>
</evidence>
<proteinExistence type="inferred from homology"/>
<feature type="region of interest" description="Disordered" evidence="13">
    <location>
        <begin position="705"/>
        <end position="761"/>
    </location>
</feature>
<accession>G0WBU4</accession>
<feature type="region of interest" description="Disordered" evidence="13">
    <location>
        <begin position="500"/>
        <end position="545"/>
    </location>
</feature>
<dbReference type="OrthoDB" id="362021at2759"/>
<feature type="compositionally biased region" description="Basic and acidic residues" evidence="13">
    <location>
        <begin position="172"/>
        <end position="182"/>
    </location>
</feature>
<dbReference type="STRING" id="1071378.G0WBU4"/>
<dbReference type="PIRSF" id="PIRSF017126">
    <property type="entry name" value="Condensin_H"/>
    <property type="match status" value="1"/>
</dbReference>
<keyword evidence="12" id="KW-0175">Coiled coil</keyword>
<feature type="region of interest" description="Disordered" evidence="13">
    <location>
        <begin position="1"/>
        <end position="27"/>
    </location>
</feature>
<dbReference type="AlphaFoldDB" id="G0WBU4"/>
<keyword evidence="15" id="KW-1185">Reference proteome</keyword>
<evidence type="ECO:0000256" key="8">
    <source>
        <dbReference type="ARBA" id="ARBA00022776"/>
    </source>
</evidence>
<dbReference type="PANTHER" id="PTHR13108:SF9">
    <property type="entry name" value="CONDENSIN COMPLEX SUBUNIT 2"/>
    <property type="match status" value="1"/>
</dbReference>
<feature type="coiled-coil region" evidence="12">
    <location>
        <begin position="255"/>
        <end position="292"/>
    </location>
</feature>
<dbReference type="KEGG" id="ndi:NDAI_0E03970"/>
<keyword evidence="8 11" id="KW-0498">Mitosis</keyword>
<dbReference type="eggNOG" id="KOG2328">
    <property type="taxonomic scope" value="Eukaryota"/>
</dbReference>
<dbReference type="GeneID" id="11498963"/>
<feature type="compositionally biased region" description="Low complexity" evidence="13">
    <location>
        <begin position="705"/>
        <end position="715"/>
    </location>
</feature>
<evidence type="ECO:0000256" key="4">
    <source>
        <dbReference type="ARBA" id="ARBA00016065"/>
    </source>
</evidence>
<keyword evidence="10 11" id="KW-0131">Cell cycle</keyword>